<name>A0A8S3C6B8_9BILA</name>
<dbReference type="EMBL" id="CAJOBI010164912">
    <property type="protein sequence ID" value="CAF4865722.1"/>
    <property type="molecule type" value="Genomic_DNA"/>
</dbReference>
<dbReference type="InterPro" id="IPR032675">
    <property type="entry name" value="LRR_dom_sf"/>
</dbReference>
<evidence type="ECO:0000313" key="2">
    <source>
        <dbReference type="Proteomes" id="UP000676336"/>
    </source>
</evidence>
<dbReference type="AlphaFoldDB" id="A0A8S3C6B8"/>
<gene>
    <name evidence="1" type="ORF">SMN809_LOCUS50079</name>
</gene>
<evidence type="ECO:0000313" key="1">
    <source>
        <dbReference type="EMBL" id="CAF4865722.1"/>
    </source>
</evidence>
<sequence length="81" mass="9144">NIIQPDISITPQVLHGLEKLSSLRSISFDAERIADGALKYAKHIQTLILGSYLRMLDTESLNLLTSLKQLDVRYVQFSTLQ</sequence>
<reference evidence="1" key="1">
    <citation type="submission" date="2021-02" db="EMBL/GenBank/DDBJ databases">
        <authorList>
            <person name="Nowell W R."/>
        </authorList>
    </citation>
    <scope>NUCLEOTIDE SEQUENCE</scope>
</reference>
<protein>
    <submittedName>
        <fullName evidence="1">Uncharacterized protein</fullName>
    </submittedName>
</protein>
<feature type="non-terminal residue" evidence="1">
    <location>
        <position position="1"/>
    </location>
</feature>
<organism evidence="1 2">
    <name type="scientific">Rotaria magnacalcarata</name>
    <dbReference type="NCBI Taxonomy" id="392030"/>
    <lineage>
        <taxon>Eukaryota</taxon>
        <taxon>Metazoa</taxon>
        <taxon>Spiralia</taxon>
        <taxon>Gnathifera</taxon>
        <taxon>Rotifera</taxon>
        <taxon>Eurotatoria</taxon>
        <taxon>Bdelloidea</taxon>
        <taxon>Philodinida</taxon>
        <taxon>Philodinidae</taxon>
        <taxon>Rotaria</taxon>
    </lineage>
</organism>
<feature type="non-terminal residue" evidence="1">
    <location>
        <position position="81"/>
    </location>
</feature>
<dbReference type="Proteomes" id="UP000676336">
    <property type="component" value="Unassembled WGS sequence"/>
</dbReference>
<comment type="caution">
    <text evidence="1">The sequence shown here is derived from an EMBL/GenBank/DDBJ whole genome shotgun (WGS) entry which is preliminary data.</text>
</comment>
<accession>A0A8S3C6B8</accession>
<dbReference type="Gene3D" id="3.80.10.10">
    <property type="entry name" value="Ribonuclease Inhibitor"/>
    <property type="match status" value="1"/>
</dbReference>
<proteinExistence type="predicted"/>